<dbReference type="InterPro" id="IPR002110">
    <property type="entry name" value="Ankyrin_rpt"/>
</dbReference>
<dbReference type="STRING" id="145857.GA0070616_2817"/>
<accession>A0A1C6S365</accession>
<dbReference type="Gene3D" id="1.25.40.20">
    <property type="entry name" value="Ankyrin repeat-containing domain"/>
    <property type="match status" value="1"/>
</dbReference>
<keyword evidence="2 3" id="KW-0040">ANK repeat</keyword>
<evidence type="ECO:0000256" key="3">
    <source>
        <dbReference type="PROSITE-ProRule" id="PRU00023"/>
    </source>
</evidence>
<dbReference type="AlphaFoldDB" id="A0A1C6S365"/>
<keyword evidence="6" id="KW-1185">Reference proteome</keyword>
<evidence type="ECO:0000313" key="6">
    <source>
        <dbReference type="Proteomes" id="UP000199699"/>
    </source>
</evidence>
<dbReference type="EMBL" id="FMHT01000003">
    <property type="protein sequence ID" value="SCL23917.1"/>
    <property type="molecule type" value="Genomic_DNA"/>
</dbReference>
<dbReference type="PANTHER" id="PTHR24198">
    <property type="entry name" value="ANKYRIN REPEAT AND PROTEIN KINASE DOMAIN-CONTAINING PROTEIN"/>
    <property type="match status" value="1"/>
</dbReference>
<proteinExistence type="predicted"/>
<protein>
    <submittedName>
        <fullName evidence="5">Ankyrin repeat-containing protein</fullName>
    </submittedName>
</protein>
<gene>
    <name evidence="5" type="ORF">GA0070616_2817</name>
</gene>
<organism evidence="5 6">
    <name type="scientific">Micromonospora nigra</name>
    <dbReference type="NCBI Taxonomy" id="145857"/>
    <lineage>
        <taxon>Bacteria</taxon>
        <taxon>Bacillati</taxon>
        <taxon>Actinomycetota</taxon>
        <taxon>Actinomycetes</taxon>
        <taxon>Micromonosporales</taxon>
        <taxon>Micromonosporaceae</taxon>
        <taxon>Micromonospora</taxon>
    </lineage>
</organism>
<evidence type="ECO:0000256" key="2">
    <source>
        <dbReference type="ARBA" id="ARBA00023043"/>
    </source>
</evidence>
<evidence type="ECO:0000313" key="5">
    <source>
        <dbReference type="EMBL" id="SCL23917.1"/>
    </source>
</evidence>
<dbReference type="RefSeq" id="WP_091081789.1">
    <property type="nucleotide sequence ID" value="NZ_FMHT01000003.1"/>
</dbReference>
<feature type="repeat" description="ANK" evidence="3">
    <location>
        <begin position="78"/>
        <end position="111"/>
    </location>
</feature>
<keyword evidence="1" id="KW-0677">Repeat</keyword>
<sequence length="276" mass="29188">MTARFNQSTIFEAARLGDVQAVQDHIRAGADVSAVSPHGFTALQMAAIGADTTPVERNLAVLDLLVRSGSPLEHRSADGRTALFLAAEFAPSTDAVQLLLDAGAEADVATNAGQHVLCNVMMPAVGELLARVTGRPVPPPTAPEPDPVRMRAAQWRAASDRITTVFEALTDAGVVALPDTGRTQEDGFADCAEAYRKRGGAAAGLHGFCYYTRQDTNRAKRTSRLPLAFWGAPEGGPGDMERVGDLIVRTFRAHGFGVTWNGSGGSRPVVDLRDGI</sequence>
<dbReference type="PROSITE" id="PS50297">
    <property type="entry name" value="ANK_REP_REGION"/>
    <property type="match status" value="1"/>
</dbReference>
<reference evidence="5 6" key="1">
    <citation type="submission" date="2016-06" db="EMBL/GenBank/DDBJ databases">
        <authorList>
            <person name="Kjaerup R.B."/>
            <person name="Dalgaard T.S."/>
            <person name="Juul-Madsen H.R."/>
        </authorList>
    </citation>
    <scope>NUCLEOTIDE SEQUENCE [LARGE SCALE GENOMIC DNA]</scope>
    <source>
        <strain evidence="5 6">DSM 43818</strain>
    </source>
</reference>
<dbReference type="SUPFAM" id="SSF48403">
    <property type="entry name" value="Ankyrin repeat"/>
    <property type="match status" value="1"/>
</dbReference>
<dbReference type="OrthoDB" id="9802472at2"/>
<dbReference type="PROSITE" id="PS50088">
    <property type="entry name" value="ANK_REPEAT"/>
    <property type="match status" value="1"/>
</dbReference>
<dbReference type="PANTHER" id="PTHR24198:SF165">
    <property type="entry name" value="ANKYRIN REPEAT-CONTAINING PROTEIN-RELATED"/>
    <property type="match status" value="1"/>
</dbReference>
<dbReference type="SMART" id="SM00248">
    <property type="entry name" value="ANK"/>
    <property type="match status" value="2"/>
</dbReference>
<feature type="domain" description="DUF6891" evidence="4">
    <location>
        <begin position="154"/>
        <end position="267"/>
    </location>
</feature>
<dbReference type="Proteomes" id="UP000199699">
    <property type="component" value="Unassembled WGS sequence"/>
</dbReference>
<evidence type="ECO:0000259" key="4">
    <source>
        <dbReference type="Pfam" id="PF21831"/>
    </source>
</evidence>
<evidence type="ECO:0000256" key="1">
    <source>
        <dbReference type="ARBA" id="ARBA00022737"/>
    </source>
</evidence>
<name>A0A1C6S365_9ACTN</name>
<dbReference type="InterPro" id="IPR036770">
    <property type="entry name" value="Ankyrin_rpt-contain_sf"/>
</dbReference>
<dbReference type="InterPro" id="IPR054186">
    <property type="entry name" value="DUF6891"/>
</dbReference>
<dbReference type="Pfam" id="PF21831">
    <property type="entry name" value="DUF6891"/>
    <property type="match status" value="1"/>
</dbReference>
<dbReference type="Pfam" id="PF12796">
    <property type="entry name" value="Ank_2"/>
    <property type="match status" value="1"/>
</dbReference>